<dbReference type="HOGENOM" id="CLU_002639_8_3_1"/>
<keyword evidence="3" id="KW-1185">Reference proteome</keyword>
<dbReference type="Proteomes" id="UP000054321">
    <property type="component" value="Unassembled WGS sequence"/>
</dbReference>
<dbReference type="EMBL" id="KN832883">
    <property type="protein sequence ID" value="KIM96727.1"/>
    <property type="molecule type" value="Genomic_DNA"/>
</dbReference>
<dbReference type="InterPro" id="IPR010730">
    <property type="entry name" value="HET"/>
</dbReference>
<reference evidence="3" key="2">
    <citation type="submission" date="2015-01" db="EMBL/GenBank/DDBJ databases">
        <title>Evolutionary Origins and Diversification of the Mycorrhizal Mutualists.</title>
        <authorList>
            <consortium name="DOE Joint Genome Institute"/>
            <consortium name="Mycorrhizal Genomics Consortium"/>
            <person name="Kohler A."/>
            <person name="Kuo A."/>
            <person name="Nagy L.G."/>
            <person name="Floudas D."/>
            <person name="Copeland A."/>
            <person name="Barry K.W."/>
            <person name="Cichocki N."/>
            <person name="Veneault-Fourrey C."/>
            <person name="LaButti K."/>
            <person name="Lindquist E.A."/>
            <person name="Lipzen A."/>
            <person name="Lundell T."/>
            <person name="Morin E."/>
            <person name="Murat C."/>
            <person name="Riley R."/>
            <person name="Ohm R."/>
            <person name="Sun H."/>
            <person name="Tunlid A."/>
            <person name="Henrissat B."/>
            <person name="Grigoriev I.V."/>
            <person name="Hibbett D.S."/>
            <person name="Martin F."/>
        </authorList>
    </citation>
    <scope>NUCLEOTIDE SEQUENCE [LARGE SCALE GENOMIC DNA]</scope>
    <source>
        <strain evidence="3">Zn</strain>
    </source>
</reference>
<dbReference type="InParanoid" id="A0A0C3D469"/>
<evidence type="ECO:0000313" key="2">
    <source>
        <dbReference type="EMBL" id="KIM96727.1"/>
    </source>
</evidence>
<dbReference type="AlphaFoldDB" id="A0A0C3D469"/>
<dbReference type="PANTHER" id="PTHR33112:SF10">
    <property type="entry name" value="TOL"/>
    <property type="match status" value="1"/>
</dbReference>
<reference evidence="2 3" key="1">
    <citation type="submission" date="2014-04" db="EMBL/GenBank/DDBJ databases">
        <authorList>
            <consortium name="DOE Joint Genome Institute"/>
            <person name="Kuo A."/>
            <person name="Martino E."/>
            <person name="Perotto S."/>
            <person name="Kohler A."/>
            <person name="Nagy L.G."/>
            <person name="Floudas D."/>
            <person name="Copeland A."/>
            <person name="Barry K.W."/>
            <person name="Cichocki N."/>
            <person name="Veneault-Fourrey C."/>
            <person name="LaButti K."/>
            <person name="Lindquist E.A."/>
            <person name="Lipzen A."/>
            <person name="Lundell T."/>
            <person name="Morin E."/>
            <person name="Murat C."/>
            <person name="Sun H."/>
            <person name="Tunlid A."/>
            <person name="Henrissat B."/>
            <person name="Grigoriev I.V."/>
            <person name="Hibbett D.S."/>
            <person name="Martin F."/>
            <person name="Nordberg H.P."/>
            <person name="Cantor M.N."/>
            <person name="Hua S.X."/>
        </authorList>
    </citation>
    <scope>NUCLEOTIDE SEQUENCE [LARGE SCALE GENOMIC DNA]</scope>
    <source>
        <strain evidence="2 3">Zn</strain>
    </source>
</reference>
<accession>A0A0C3D469</accession>
<dbReference type="STRING" id="913774.A0A0C3D469"/>
<feature type="domain" description="Heterokaryon incompatibility" evidence="1">
    <location>
        <begin position="76"/>
        <end position="223"/>
    </location>
</feature>
<gene>
    <name evidence="2" type="ORF">OIDMADRAFT_131198</name>
</gene>
<feature type="non-terminal residue" evidence="2">
    <location>
        <position position="366"/>
    </location>
</feature>
<protein>
    <recommendedName>
        <fullName evidence="1">Heterokaryon incompatibility domain-containing protein</fullName>
    </recommendedName>
</protein>
<dbReference type="PANTHER" id="PTHR33112">
    <property type="entry name" value="DOMAIN PROTEIN, PUTATIVE-RELATED"/>
    <property type="match status" value="1"/>
</dbReference>
<dbReference type="OrthoDB" id="5362512at2759"/>
<sequence length="366" mass="41464">MPEIGNLYAGASTSSCEALATARQWISDCDQKHTQCQRWIRPDPTFLPTRLIKIGANPSDHPRICDGASLPAGTQYMVLSHCWGGEVPLQLKQNNVTQFQIAITAELPKTFSDAIDLARSLGKQYIWIDSLCIVQDSTEDWQREARLMERIYENAWCSAAATMARNSSEGLFSARDPINVRPVAVEAFWHSIRSETYVVWDVDVLQTHIDDAPLMHRGWVVQERTLAPRILHFAHGEILWECCSLRACETFPHGVPDNKSYKPSMEVKHFQTEMIPYTTPVLQLFRLWQAHVDMYSECGLTKPNKDKLIAISGVARKIGTPDDYAAGLWKSVIIQQLRWATGDNCSRPTTWRAPSWSWASIDGKVY</sequence>
<name>A0A0C3D469_OIDMZ</name>
<evidence type="ECO:0000313" key="3">
    <source>
        <dbReference type="Proteomes" id="UP000054321"/>
    </source>
</evidence>
<organism evidence="2 3">
    <name type="scientific">Oidiodendron maius (strain Zn)</name>
    <dbReference type="NCBI Taxonomy" id="913774"/>
    <lineage>
        <taxon>Eukaryota</taxon>
        <taxon>Fungi</taxon>
        <taxon>Dikarya</taxon>
        <taxon>Ascomycota</taxon>
        <taxon>Pezizomycotina</taxon>
        <taxon>Leotiomycetes</taxon>
        <taxon>Leotiomycetes incertae sedis</taxon>
        <taxon>Myxotrichaceae</taxon>
        <taxon>Oidiodendron</taxon>
    </lineage>
</organism>
<dbReference type="Pfam" id="PF06985">
    <property type="entry name" value="HET"/>
    <property type="match status" value="1"/>
</dbReference>
<proteinExistence type="predicted"/>
<evidence type="ECO:0000259" key="1">
    <source>
        <dbReference type="Pfam" id="PF06985"/>
    </source>
</evidence>